<dbReference type="SUPFAM" id="SSF49899">
    <property type="entry name" value="Concanavalin A-like lectins/glucanases"/>
    <property type="match status" value="1"/>
</dbReference>
<evidence type="ECO:0000259" key="1">
    <source>
        <dbReference type="Pfam" id="PF08244"/>
    </source>
</evidence>
<organism evidence="2 3">
    <name type="scientific">Eucalyptus grandis</name>
    <name type="common">Flooded gum</name>
    <dbReference type="NCBI Taxonomy" id="71139"/>
    <lineage>
        <taxon>Eukaryota</taxon>
        <taxon>Viridiplantae</taxon>
        <taxon>Streptophyta</taxon>
        <taxon>Embryophyta</taxon>
        <taxon>Tracheophyta</taxon>
        <taxon>Spermatophyta</taxon>
        <taxon>Magnoliopsida</taxon>
        <taxon>eudicotyledons</taxon>
        <taxon>Gunneridae</taxon>
        <taxon>Pentapetalae</taxon>
        <taxon>rosids</taxon>
        <taxon>malvids</taxon>
        <taxon>Myrtales</taxon>
        <taxon>Myrtaceae</taxon>
        <taxon>Myrtoideae</taxon>
        <taxon>Eucalypteae</taxon>
        <taxon>Eucalyptus</taxon>
    </lineage>
</organism>
<proteinExistence type="predicted"/>
<feature type="domain" description="Glycosyl hydrolase family 32 C-terminal" evidence="1">
    <location>
        <begin position="12"/>
        <end position="89"/>
    </location>
</feature>
<dbReference type="PANTHER" id="PTHR31953">
    <property type="entry name" value="BETA-FRUCTOFURANOSIDASE, INSOLUBLE ISOENZYME CWINV1-RELATED"/>
    <property type="match status" value="1"/>
</dbReference>
<reference evidence="2 3" key="1">
    <citation type="journal article" date="2014" name="Nature">
        <title>The genome of Eucalyptus grandis.</title>
        <authorList>
            <person name="Myburg A.A."/>
            <person name="Grattapaglia D."/>
            <person name="Tuskan G.A."/>
            <person name="Hellsten U."/>
            <person name="Hayes R.D."/>
            <person name="Grimwood J."/>
            <person name="Jenkins J."/>
            <person name="Lindquist E."/>
            <person name="Tice H."/>
            <person name="Bauer D."/>
            <person name="Goodstein D.M."/>
            <person name="Dubchak I."/>
            <person name="Poliakov A."/>
            <person name="Mizrachi E."/>
            <person name="Kullan A.R."/>
            <person name="Hussey S.G."/>
            <person name="Pinard D."/>
            <person name="van der Merwe K."/>
            <person name="Singh P."/>
            <person name="van Jaarsveld I."/>
            <person name="Silva-Junior O.B."/>
            <person name="Togawa R.C."/>
            <person name="Pappas M.R."/>
            <person name="Faria D.A."/>
            <person name="Sansaloni C.P."/>
            <person name="Petroli C.D."/>
            <person name="Yang X."/>
            <person name="Ranjan P."/>
            <person name="Tschaplinski T.J."/>
            <person name="Ye C.Y."/>
            <person name="Li T."/>
            <person name="Sterck L."/>
            <person name="Vanneste K."/>
            <person name="Murat F."/>
            <person name="Soler M."/>
            <person name="Clemente H.S."/>
            <person name="Saidi N."/>
            <person name="Cassan-Wang H."/>
            <person name="Dunand C."/>
            <person name="Hefer C.A."/>
            <person name="Bornberg-Bauer E."/>
            <person name="Kersting A.R."/>
            <person name="Vining K."/>
            <person name="Amarasinghe V."/>
            <person name="Ranik M."/>
            <person name="Naithani S."/>
            <person name="Elser J."/>
            <person name="Boyd A.E."/>
            <person name="Liston A."/>
            <person name="Spatafora J.W."/>
            <person name="Dharmwardhana P."/>
            <person name="Raja R."/>
            <person name="Sullivan C."/>
            <person name="Romanel E."/>
            <person name="Alves-Ferreira M."/>
            <person name="Kulheim C."/>
            <person name="Foley W."/>
            <person name="Carocha V."/>
            <person name="Paiva J."/>
            <person name="Kudrna D."/>
            <person name="Brommonschenkel S.H."/>
            <person name="Pasquali G."/>
            <person name="Byrne M."/>
            <person name="Rigault P."/>
            <person name="Tibbits J."/>
            <person name="Spokevicius A."/>
            <person name="Jones R.C."/>
            <person name="Steane D.A."/>
            <person name="Vaillancourt R.E."/>
            <person name="Potts B.M."/>
            <person name="Joubert F."/>
            <person name="Barry K."/>
            <person name="Pappas G.J."/>
            <person name="Strauss S.H."/>
            <person name="Jaiswal P."/>
            <person name="Grima-Pettenati J."/>
            <person name="Salse J."/>
            <person name="Van de Peer Y."/>
            <person name="Rokhsar D.S."/>
            <person name="Schmutz J."/>
        </authorList>
    </citation>
    <scope>NUCLEOTIDE SEQUENCE [LARGE SCALE GENOMIC DNA]</scope>
    <source>
        <strain evidence="3">cv. BRASUZ1</strain>
        <tissue evidence="2">Leaf extractions</tissue>
    </source>
</reference>
<name>A0AAD9T8E0_EUCGR</name>
<protein>
    <recommendedName>
        <fullName evidence="1">Glycosyl hydrolase family 32 C-terminal domain-containing protein</fullName>
    </recommendedName>
</protein>
<dbReference type="AlphaFoldDB" id="A0AAD9T8E0"/>
<dbReference type="InterPro" id="IPR013320">
    <property type="entry name" value="ConA-like_dom_sf"/>
</dbReference>
<accession>A0AAD9T8E0</accession>
<gene>
    <name evidence="2" type="ORF">EUGRSUZ_L03070</name>
</gene>
<dbReference type="Proteomes" id="UP000030711">
    <property type="component" value="Unassembled WGS sequence"/>
</dbReference>
<dbReference type="Gene3D" id="2.60.120.560">
    <property type="entry name" value="Exo-inulinase, domain 1"/>
    <property type="match status" value="1"/>
</dbReference>
<evidence type="ECO:0000313" key="3">
    <source>
        <dbReference type="Proteomes" id="UP000030711"/>
    </source>
</evidence>
<evidence type="ECO:0000313" key="2">
    <source>
        <dbReference type="EMBL" id="KAK2631329.1"/>
    </source>
</evidence>
<keyword evidence="3" id="KW-1185">Reference proteome</keyword>
<dbReference type="InterPro" id="IPR050551">
    <property type="entry name" value="Fructan_Metab_Enzymes"/>
</dbReference>
<comment type="caution">
    <text evidence="2">The sequence shown here is derived from an EMBL/GenBank/DDBJ whole genome shotgun (WGS) entry which is preliminary data.</text>
</comment>
<dbReference type="InterPro" id="IPR013189">
    <property type="entry name" value="Glyco_hydro_32_C"/>
</dbReference>
<dbReference type="EMBL" id="MU850112">
    <property type="protein sequence ID" value="KAK2631329.1"/>
    <property type="molecule type" value="Genomic_DNA"/>
</dbReference>
<sequence length="96" mass="10449">MCSDQNRSSINNSNDKTTYGAFLDVDPLHEKLSLRTLIDHSIVESFGGGGKSCITARVYPVLAVEDGTHLHVFNNGTESVGVPKLSAWSMKKARIN</sequence>
<dbReference type="Pfam" id="PF08244">
    <property type="entry name" value="Glyco_hydro_32C"/>
    <property type="match status" value="1"/>
</dbReference>